<reference evidence="1" key="1">
    <citation type="submission" date="2020-11" db="EMBL/GenBank/DDBJ databases">
        <authorList>
            <consortium name="DOE Joint Genome Institute"/>
            <person name="Ahrendt S."/>
            <person name="Riley R."/>
            <person name="Andreopoulos W."/>
            <person name="Labutti K."/>
            <person name="Pangilinan J."/>
            <person name="Ruiz-Duenas F.J."/>
            <person name="Barrasa J.M."/>
            <person name="Sanchez-Garcia M."/>
            <person name="Camarero S."/>
            <person name="Miyauchi S."/>
            <person name="Serrano A."/>
            <person name="Linde D."/>
            <person name="Babiker R."/>
            <person name="Drula E."/>
            <person name="Ayuso-Fernandez I."/>
            <person name="Pacheco R."/>
            <person name="Padilla G."/>
            <person name="Ferreira P."/>
            <person name="Barriuso J."/>
            <person name="Kellner H."/>
            <person name="Castanera R."/>
            <person name="Alfaro M."/>
            <person name="Ramirez L."/>
            <person name="Pisabarro A.G."/>
            <person name="Kuo A."/>
            <person name="Tritt A."/>
            <person name="Lipzen A."/>
            <person name="He G."/>
            <person name="Yan M."/>
            <person name="Ng V."/>
            <person name="Cullen D."/>
            <person name="Martin F."/>
            <person name="Rosso M.-N."/>
            <person name="Henrissat B."/>
            <person name="Hibbett D."/>
            <person name="Martinez A.T."/>
            <person name="Grigoriev I.V."/>
        </authorList>
    </citation>
    <scope>NUCLEOTIDE SEQUENCE</scope>
    <source>
        <strain evidence="1">CBS 247.69</strain>
    </source>
</reference>
<gene>
    <name evidence="1" type="ORF">BDZ94DRAFT_1326153</name>
</gene>
<sequence length="106" mass="12168">MGPLYFSRINCISNIIYAQPEICTTEHPLAYTVGCRVPSGTSLTPEQAKPQELIHTSWNRNILCLSFLEHNLEIHQNNPIPGSMHPRCNYIVRQTFSVSHQTRIYE</sequence>
<dbReference type="EMBL" id="MU150366">
    <property type="protein sequence ID" value="KAF9457561.1"/>
    <property type="molecule type" value="Genomic_DNA"/>
</dbReference>
<keyword evidence="2" id="KW-1185">Reference proteome</keyword>
<accession>A0A9P5XXU7</accession>
<evidence type="ECO:0000313" key="2">
    <source>
        <dbReference type="Proteomes" id="UP000807353"/>
    </source>
</evidence>
<evidence type="ECO:0000313" key="1">
    <source>
        <dbReference type="EMBL" id="KAF9457561.1"/>
    </source>
</evidence>
<name>A0A9P5XXU7_9AGAR</name>
<protein>
    <submittedName>
        <fullName evidence="1">Uncharacterized protein</fullName>
    </submittedName>
</protein>
<dbReference type="Proteomes" id="UP000807353">
    <property type="component" value="Unassembled WGS sequence"/>
</dbReference>
<dbReference type="AlphaFoldDB" id="A0A9P5XXU7"/>
<comment type="caution">
    <text evidence="1">The sequence shown here is derived from an EMBL/GenBank/DDBJ whole genome shotgun (WGS) entry which is preliminary data.</text>
</comment>
<proteinExistence type="predicted"/>
<organism evidence="1 2">
    <name type="scientific">Collybia nuda</name>
    <dbReference type="NCBI Taxonomy" id="64659"/>
    <lineage>
        <taxon>Eukaryota</taxon>
        <taxon>Fungi</taxon>
        <taxon>Dikarya</taxon>
        <taxon>Basidiomycota</taxon>
        <taxon>Agaricomycotina</taxon>
        <taxon>Agaricomycetes</taxon>
        <taxon>Agaricomycetidae</taxon>
        <taxon>Agaricales</taxon>
        <taxon>Tricholomatineae</taxon>
        <taxon>Clitocybaceae</taxon>
        <taxon>Collybia</taxon>
    </lineage>
</organism>